<organism evidence="1 2">
    <name type="scientific">Gottschalkia acidurici (strain ATCC 7906 / DSM 604 / BCRC 14475 / CIP 104303 / KCTC 5404 / NCIMB 10678 / 9a)</name>
    <name type="common">Clostridium acidurici</name>
    <dbReference type="NCBI Taxonomy" id="1128398"/>
    <lineage>
        <taxon>Bacteria</taxon>
        <taxon>Bacillati</taxon>
        <taxon>Bacillota</taxon>
        <taxon>Tissierellia</taxon>
        <taxon>Tissierellales</taxon>
        <taxon>Gottschalkiaceae</taxon>
        <taxon>Gottschalkia</taxon>
    </lineage>
</organism>
<accession>K0AXD6</accession>
<sequence length="146" mass="17226">MRKKRYGIFIVVFISIVLLLFIVKKYQYDESFVKTLPNIQVSNDSNEIKTFINYYRFNSKIGAKEILISDENIQNVAPNEKFNIKFDDTPHEYNLSINLDEDKTNVPTIDNSFYTPKSKGKYEYSLMTRWYDKGAISYKFTVNVVE</sequence>
<dbReference type="Proteomes" id="UP000006094">
    <property type="component" value="Chromosome"/>
</dbReference>
<evidence type="ECO:0000313" key="2">
    <source>
        <dbReference type="Proteomes" id="UP000006094"/>
    </source>
</evidence>
<protein>
    <submittedName>
        <fullName evidence="1">Uncharacterized protein</fullName>
    </submittedName>
</protein>
<dbReference type="AlphaFoldDB" id="K0AXD6"/>
<dbReference type="OrthoDB" id="1797983at2"/>
<dbReference type="RefSeq" id="WP_014966248.1">
    <property type="nucleotide sequence ID" value="NC_018664.1"/>
</dbReference>
<dbReference type="HOGENOM" id="CLU_1774102_0_0_9"/>
<dbReference type="KEGG" id="cad:Curi_c00290"/>
<reference evidence="1 2" key="1">
    <citation type="journal article" date="2012" name="PLoS ONE">
        <title>The purine-utilizing bacterium Clostridium acidurici 9a: a genome-guided metabolic reconsideration.</title>
        <authorList>
            <person name="Hartwich K."/>
            <person name="Poehlein A."/>
            <person name="Daniel R."/>
        </authorList>
    </citation>
    <scope>NUCLEOTIDE SEQUENCE [LARGE SCALE GENOMIC DNA]</scope>
    <source>
        <strain evidence="2">ATCC 7906 / DSM 604 / BCRC 14475 / CIP 104303 / KCTC 5404 / NCIMB 10678 / 9a</strain>
    </source>
</reference>
<keyword evidence="2" id="KW-1185">Reference proteome</keyword>
<proteinExistence type="predicted"/>
<evidence type="ECO:0000313" key="1">
    <source>
        <dbReference type="EMBL" id="AFS77111.1"/>
    </source>
</evidence>
<dbReference type="EMBL" id="CP003326">
    <property type="protein sequence ID" value="AFS77111.1"/>
    <property type="molecule type" value="Genomic_DNA"/>
</dbReference>
<name>K0AXD6_GOTA9</name>
<gene>
    <name evidence="1" type="ordered locus">Curi_c00290</name>
</gene>